<evidence type="ECO:0000313" key="1">
    <source>
        <dbReference type="EMBL" id="MPM75742.1"/>
    </source>
</evidence>
<name>A0A645CFX0_9ZZZZ</name>
<protein>
    <submittedName>
        <fullName evidence="1">Uncharacterized protein</fullName>
    </submittedName>
</protein>
<comment type="caution">
    <text evidence="1">The sequence shown here is derived from an EMBL/GenBank/DDBJ whole genome shotgun (WGS) entry which is preliminary data.</text>
</comment>
<reference evidence="1" key="1">
    <citation type="submission" date="2019-08" db="EMBL/GenBank/DDBJ databases">
        <authorList>
            <person name="Kucharzyk K."/>
            <person name="Murdoch R.W."/>
            <person name="Higgins S."/>
            <person name="Loffler F."/>
        </authorList>
    </citation>
    <scope>NUCLEOTIDE SEQUENCE</scope>
</reference>
<dbReference type="AlphaFoldDB" id="A0A645CFX0"/>
<dbReference type="EMBL" id="VSSQ01026829">
    <property type="protein sequence ID" value="MPM75742.1"/>
    <property type="molecule type" value="Genomic_DNA"/>
</dbReference>
<gene>
    <name evidence="1" type="ORF">SDC9_122736</name>
</gene>
<organism evidence="1">
    <name type="scientific">bioreactor metagenome</name>
    <dbReference type="NCBI Taxonomy" id="1076179"/>
    <lineage>
        <taxon>unclassified sequences</taxon>
        <taxon>metagenomes</taxon>
        <taxon>ecological metagenomes</taxon>
    </lineage>
</organism>
<sequence>MDALISYYLPKEKKYHIRNVLYSFQLQNKKIISAFRLSANDGFWSGIFASDQIGIIRKKKQSEATLDHTLPGNPFHYSGSLPDWLEMRTRVEGQYLVPLKCGLIVGNRYTPVKSEENPVALFSLFSHYRMLAARDEDTFLRKLAMEKAAFTESVFQRLAERGEFRYPFTASQKEWYWHLLSRQLSIGEKRFLLEEFSRNNFHTMNQFYENSLKDEAVYALAGRIWVEMDRSRFEQLMESWLENEELWPWAIKQSEHLTESKICLDKMIKLFKSPSQQIDVKYFIPALCASFPQGSSEIKAILTAGDSNKMSLDLYNRIADGIYRTSSSAYTNELLVFLKNNRDNLQLKQSIAYPKILLYLHRANCQSGNRLLIEYLEGVNRIPDSIIGQQFLILFRNVNPLCLSLDDALSILKTKSGIDK</sequence>
<accession>A0A645CFX0</accession>
<proteinExistence type="predicted"/>